<sequence>MSVHDSLSPLTGEISQVFPSHDSTPQLSESESRASEDAEDDEFMDSSDTQVDLGIDARTPGWDGERNGGWDEAADQGLGEKETILLSHRPGLDDGWGPGIIYSPRPVKEPLTWTSPLPEISSVAEADVIKVGGESFEFLSRFLADKRRSGIPFEQSHGLVNFLLRAVTACAFDTMQRWAPKDLLLMQVQGPDQLELQWWLRLLSEISYSVPKPAETEGTDWDLLSASIPDRAVGQVRHLAVHRLTYSTDLVKDSVNFLIALNDLERFRQVERTVRALYGTLSGAFVVDDDEKSALTSTLQLYPTECRTTLDLFYTIGGILENAYYRNSEINHKDWLVAHKVTVAEHLELYRPEGLAWTSIYRRDDDVSNLRNNVAHRDGYISRVTFDPERIRQVVQDLKETALSLDDEAAAAQIAQVSEAAMMQLQARSDAYEASLDALSAQDLRAMSREAQERFNNWDPTRLNPDRDIFKHTIAYRYRTASKTFGDLADLKDGTTYREELWCLQLKIDRAQEGWQMAQRNRFEDAKTLLT</sequence>
<dbReference type="AlphaFoldDB" id="A0A8H3G165"/>
<accession>A0A8H3G165</accession>
<organism evidence="2 3">
    <name type="scientific">Heterodermia speciosa</name>
    <dbReference type="NCBI Taxonomy" id="116794"/>
    <lineage>
        <taxon>Eukaryota</taxon>
        <taxon>Fungi</taxon>
        <taxon>Dikarya</taxon>
        <taxon>Ascomycota</taxon>
        <taxon>Pezizomycotina</taxon>
        <taxon>Lecanoromycetes</taxon>
        <taxon>OSLEUM clade</taxon>
        <taxon>Lecanoromycetidae</taxon>
        <taxon>Caliciales</taxon>
        <taxon>Physciaceae</taxon>
        <taxon>Heterodermia</taxon>
    </lineage>
</organism>
<dbReference type="OrthoDB" id="5361138at2759"/>
<keyword evidence="3" id="KW-1185">Reference proteome</keyword>
<gene>
    <name evidence="2" type="ORF">HETSPECPRED_009354</name>
</gene>
<protein>
    <submittedName>
        <fullName evidence="2">Uncharacterized protein</fullName>
    </submittedName>
</protein>
<proteinExistence type="predicted"/>
<comment type="caution">
    <text evidence="2">The sequence shown here is derived from an EMBL/GenBank/DDBJ whole genome shotgun (WGS) entry which is preliminary data.</text>
</comment>
<dbReference type="EMBL" id="CAJPDS010000077">
    <property type="protein sequence ID" value="CAF9934773.1"/>
    <property type="molecule type" value="Genomic_DNA"/>
</dbReference>
<dbReference type="Proteomes" id="UP000664521">
    <property type="component" value="Unassembled WGS sequence"/>
</dbReference>
<feature type="region of interest" description="Disordered" evidence="1">
    <location>
        <begin position="1"/>
        <end position="75"/>
    </location>
</feature>
<evidence type="ECO:0000313" key="2">
    <source>
        <dbReference type="EMBL" id="CAF9934773.1"/>
    </source>
</evidence>
<reference evidence="2" key="1">
    <citation type="submission" date="2021-03" db="EMBL/GenBank/DDBJ databases">
        <authorList>
            <person name="Tagirdzhanova G."/>
        </authorList>
    </citation>
    <scope>NUCLEOTIDE SEQUENCE</scope>
</reference>
<evidence type="ECO:0000256" key="1">
    <source>
        <dbReference type="SAM" id="MobiDB-lite"/>
    </source>
</evidence>
<feature type="compositionally biased region" description="Polar residues" evidence="1">
    <location>
        <begin position="13"/>
        <end position="27"/>
    </location>
</feature>
<evidence type="ECO:0000313" key="3">
    <source>
        <dbReference type="Proteomes" id="UP000664521"/>
    </source>
</evidence>
<name>A0A8H3G165_9LECA</name>